<keyword evidence="2" id="KW-0472">Membrane</keyword>
<evidence type="ECO:0000313" key="4">
    <source>
        <dbReference type="Proteomes" id="UP000666562"/>
    </source>
</evidence>
<evidence type="ECO:0000313" key="3">
    <source>
        <dbReference type="EMBL" id="MBO8222516.1"/>
    </source>
</evidence>
<dbReference type="Proteomes" id="UP000666562">
    <property type="component" value="Unassembled WGS sequence"/>
</dbReference>
<keyword evidence="1" id="KW-0175">Coiled coil</keyword>
<evidence type="ECO:0000256" key="1">
    <source>
        <dbReference type="SAM" id="Coils"/>
    </source>
</evidence>
<accession>A0A8I2BJS5</accession>
<reference evidence="3" key="1">
    <citation type="submission" date="2020-03" db="EMBL/GenBank/DDBJ databases">
        <title>Genome differentiation and subclade ecological adaptation of Prochlorococcus HLII clade in the global ocean.</title>
        <authorList>
            <person name="Yan W."/>
            <person name="Fen X."/>
            <person name="Zhang W."/>
        </authorList>
    </citation>
    <scope>NUCLEOTIDE SEQUENCE</scope>
    <source>
        <strain evidence="3">XMU1401</strain>
    </source>
</reference>
<protein>
    <submittedName>
        <fullName evidence="3">Glycoprotein</fullName>
    </submittedName>
</protein>
<keyword evidence="2" id="KW-0812">Transmembrane</keyword>
<dbReference type="AlphaFoldDB" id="A0A8I2BJS5"/>
<evidence type="ECO:0000256" key="2">
    <source>
        <dbReference type="SAM" id="Phobius"/>
    </source>
</evidence>
<feature type="transmembrane region" description="Helical" evidence="2">
    <location>
        <begin position="6"/>
        <end position="23"/>
    </location>
</feature>
<name>A0A8I2BJS5_PROMR</name>
<sequence>MMLLNLAIIFLFIFIFFNLRNFLKFQRKQKVLKAKKLTTFNKKNLNDWMNLTKKERYNLSKQDSVNYMDRRKLLLDEIRNEYKKISKENSEENIKKK</sequence>
<gene>
    <name evidence="3" type="ORF">HA142_03225</name>
</gene>
<dbReference type="EMBL" id="JAAORC010000001">
    <property type="protein sequence ID" value="MBO8222516.1"/>
    <property type="molecule type" value="Genomic_DNA"/>
</dbReference>
<keyword evidence="2" id="KW-1133">Transmembrane helix</keyword>
<comment type="caution">
    <text evidence="3">The sequence shown here is derived from an EMBL/GenBank/DDBJ whole genome shotgun (WGS) entry which is preliminary data.</text>
</comment>
<feature type="coiled-coil region" evidence="1">
    <location>
        <begin position="68"/>
        <end position="95"/>
    </location>
</feature>
<organism evidence="3 4">
    <name type="scientific">Prochlorococcus marinus str. XMU1401</name>
    <dbReference type="NCBI Taxonomy" id="2052594"/>
    <lineage>
        <taxon>Bacteria</taxon>
        <taxon>Bacillati</taxon>
        <taxon>Cyanobacteriota</taxon>
        <taxon>Cyanophyceae</taxon>
        <taxon>Synechococcales</taxon>
        <taxon>Prochlorococcaceae</taxon>
        <taxon>Prochlorococcus</taxon>
    </lineage>
</organism>
<proteinExistence type="predicted"/>